<evidence type="ECO:0000313" key="5">
    <source>
        <dbReference type="EMBL" id="KAJ4360101.1"/>
    </source>
</evidence>
<dbReference type="OrthoDB" id="1606438at2759"/>
<evidence type="ECO:0000259" key="4">
    <source>
        <dbReference type="Pfam" id="PF00891"/>
    </source>
</evidence>
<evidence type="ECO:0000256" key="1">
    <source>
        <dbReference type="ARBA" id="ARBA00022603"/>
    </source>
</evidence>
<dbReference type="PANTHER" id="PTHR43712:SF5">
    <property type="entry name" value="O-METHYLTRANSFERASE ASQN-RELATED"/>
    <property type="match status" value="1"/>
</dbReference>
<dbReference type="Pfam" id="PF00891">
    <property type="entry name" value="Methyltransf_2"/>
    <property type="match status" value="1"/>
</dbReference>
<evidence type="ECO:0000256" key="3">
    <source>
        <dbReference type="ARBA" id="ARBA00022691"/>
    </source>
</evidence>
<dbReference type="InterPro" id="IPR016461">
    <property type="entry name" value="COMT-like"/>
</dbReference>
<keyword evidence="2" id="KW-0808">Transferase</keyword>
<dbReference type="Gene3D" id="3.40.50.150">
    <property type="entry name" value="Vaccinia Virus protein VP39"/>
    <property type="match status" value="1"/>
</dbReference>
<protein>
    <recommendedName>
        <fullName evidence="4">O-methyltransferase C-terminal domain-containing protein</fullName>
    </recommendedName>
</protein>
<evidence type="ECO:0000256" key="2">
    <source>
        <dbReference type="ARBA" id="ARBA00022679"/>
    </source>
</evidence>
<comment type="caution">
    <text evidence="5">The sequence shown here is derived from an EMBL/GenBank/DDBJ whole genome shotgun (WGS) entry which is preliminary data.</text>
</comment>
<dbReference type="GO" id="GO:0032259">
    <property type="term" value="P:methylation"/>
    <property type="evidence" value="ECO:0007669"/>
    <property type="project" value="UniProtKB-KW"/>
</dbReference>
<dbReference type="SUPFAM" id="SSF53335">
    <property type="entry name" value="S-adenosyl-L-methionine-dependent methyltransferases"/>
    <property type="match status" value="1"/>
</dbReference>
<dbReference type="PROSITE" id="PS51683">
    <property type="entry name" value="SAM_OMT_II"/>
    <property type="match status" value="1"/>
</dbReference>
<reference evidence="5" key="1">
    <citation type="submission" date="2022-10" db="EMBL/GenBank/DDBJ databases">
        <title>Tapping the CABI collections for fungal endophytes: first genome assemblies for Collariella, Neodidymelliopsis, Ascochyta clinopodiicola, Didymella pomorum, Didymosphaeria variabile, Neocosmospora piperis and Neocucurbitaria cava.</title>
        <authorList>
            <person name="Hill R."/>
        </authorList>
    </citation>
    <scope>NUCLEOTIDE SEQUENCE</scope>
    <source>
        <strain evidence="5">IMI 356815</strain>
    </source>
</reference>
<organism evidence="5 6">
    <name type="scientific">Didymosphaeria variabile</name>
    <dbReference type="NCBI Taxonomy" id="1932322"/>
    <lineage>
        <taxon>Eukaryota</taxon>
        <taxon>Fungi</taxon>
        <taxon>Dikarya</taxon>
        <taxon>Ascomycota</taxon>
        <taxon>Pezizomycotina</taxon>
        <taxon>Dothideomycetes</taxon>
        <taxon>Pleosporomycetidae</taxon>
        <taxon>Pleosporales</taxon>
        <taxon>Massarineae</taxon>
        <taxon>Didymosphaeriaceae</taxon>
        <taxon>Didymosphaeria</taxon>
    </lineage>
</organism>
<dbReference type="AlphaFoldDB" id="A0A9W8XVQ7"/>
<keyword evidence="3" id="KW-0949">S-adenosyl-L-methionine</keyword>
<gene>
    <name evidence="5" type="ORF">N0V89_000660</name>
</gene>
<proteinExistence type="predicted"/>
<dbReference type="InterPro" id="IPR001077">
    <property type="entry name" value="COMT_C"/>
</dbReference>
<dbReference type="InterPro" id="IPR029063">
    <property type="entry name" value="SAM-dependent_MTases_sf"/>
</dbReference>
<name>A0A9W8XVQ7_9PLEO</name>
<dbReference type="Proteomes" id="UP001140513">
    <property type="component" value="Unassembled WGS sequence"/>
</dbReference>
<accession>A0A9W8XVQ7</accession>
<keyword evidence="6" id="KW-1185">Reference proteome</keyword>
<dbReference type="GO" id="GO:0008171">
    <property type="term" value="F:O-methyltransferase activity"/>
    <property type="evidence" value="ECO:0007669"/>
    <property type="project" value="InterPro"/>
</dbReference>
<dbReference type="PANTHER" id="PTHR43712">
    <property type="entry name" value="PUTATIVE (AFU_ORTHOLOGUE AFUA_4G14580)-RELATED"/>
    <property type="match status" value="1"/>
</dbReference>
<keyword evidence="1" id="KW-0489">Methyltransferase</keyword>
<sequence>MFLTLAGPRASTCPLPFLPSQKFLTIRSQTPDAIALRSSEPNIPGYSLANNTKLNTFEDLGQDPDRARCFAGAMSSTSETSLDALAEHFDWPALPPGATVVDVGGAQVHASLHLAKRFPTVTSAVQDIAEVINGAQGNLPEALKDRLRLEAHDMFTPQPLQDLDVDLLRYVLHDWPDKYFVRVIENVVKDMKKGARIVLQEHVLAERGTLGMVEEMQER</sequence>
<feature type="domain" description="O-methyltransferase C-terminal" evidence="4">
    <location>
        <begin position="56"/>
        <end position="210"/>
    </location>
</feature>
<dbReference type="RefSeq" id="XP_056076303.1">
    <property type="nucleotide sequence ID" value="XM_056209481.1"/>
</dbReference>
<evidence type="ECO:0000313" key="6">
    <source>
        <dbReference type="Proteomes" id="UP001140513"/>
    </source>
</evidence>
<dbReference type="GeneID" id="80904190"/>
<dbReference type="EMBL" id="JAPEUX010000001">
    <property type="protein sequence ID" value="KAJ4360101.1"/>
    <property type="molecule type" value="Genomic_DNA"/>
</dbReference>